<dbReference type="InterPro" id="IPR032549">
    <property type="entry name" value="DUF4939"/>
</dbReference>
<dbReference type="Pfam" id="PF16297">
    <property type="entry name" value="DUF4939"/>
    <property type="match status" value="1"/>
</dbReference>
<dbReference type="AlphaFoldDB" id="A0A8C6V6S5"/>
<protein>
    <recommendedName>
        <fullName evidence="2">DUF4939 domain-containing protein</fullName>
    </recommendedName>
</protein>
<reference evidence="3" key="2">
    <citation type="submission" date="2025-09" db="UniProtKB">
        <authorList>
            <consortium name="Ensembl"/>
        </authorList>
    </citation>
    <scope>IDENTIFICATION</scope>
</reference>
<evidence type="ECO:0000313" key="4">
    <source>
        <dbReference type="Proteomes" id="UP000694523"/>
    </source>
</evidence>
<evidence type="ECO:0000313" key="3">
    <source>
        <dbReference type="Ensembl" id="ENSNMLP00000043698.1"/>
    </source>
</evidence>
<accession>A0A8C6V6S5</accession>
<feature type="domain" description="DUF4939" evidence="2">
    <location>
        <begin position="80"/>
        <end position="162"/>
    </location>
</feature>
<reference evidence="3" key="1">
    <citation type="submission" date="2025-08" db="UniProtKB">
        <authorList>
            <consortium name="Ensembl"/>
        </authorList>
    </citation>
    <scope>IDENTIFICATION</scope>
</reference>
<feature type="compositionally biased region" description="Pro residues" evidence="1">
    <location>
        <begin position="63"/>
        <end position="75"/>
    </location>
</feature>
<keyword evidence="4" id="KW-1185">Reference proteome</keyword>
<evidence type="ECO:0000256" key="1">
    <source>
        <dbReference type="SAM" id="MobiDB-lite"/>
    </source>
</evidence>
<name>A0A8C6V6S5_9GOBI</name>
<proteinExistence type="predicted"/>
<evidence type="ECO:0000259" key="2">
    <source>
        <dbReference type="Pfam" id="PF16297"/>
    </source>
</evidence>
<organism evidence="3 4">
    <name type="scientific">Neogobius melanostomus</name>
    <name type="common">round goby</name>
    <dbReference type="NCBI Taxonomy" id="47308"/>
    <lineage>
        <taxon>Eukaryota</taxon>
        <taxon>Metazoa</taxon>
        <taxon>Chordata</taxon>
        <taxon>Craniata</taxon>
        <taxon>Vertebrata</taxon>
        <taxon>Euteleostomi</taxon>
        <taxon>Actinopterygii</taxon>
        <taxon>Neopterygii</taxon>
        <taxon>Teleostei</taxon>
        <taxon>Neoteleostei</taxon>
        <taxon>Acanthomorphata</taxon>
        <taxon>Gobiaria</taxon>
        <taxon>Gobiiformes</taxon>
        <taxon>Gobioidei</taxon>
        <taxon>Gobiidae</taxon>
        <taxon>Benthophilinae</taxon>
        <taxon>Neogobiini</taxon>
        <taxon>Neogobius</taxon>
    </lineage>
</organism>
<sequence length="213" mass="23212">MNSADSDPLSHTLAAQSSLLEQHDHTLTALMEHMKEFSVSIASLRTQMTALVPQAAAATGHTPPAPPPAQAPVLPPSTREAYVPPPAPYSGDLGTCKSFLTQCSLIFEQQPYTYANDRAKICYLIGCLRGPALSWASAVWEKQTLSCSSYLAFTTEMKQIFDHPLHNPHFDWFANRIKSWSTFCHSNCLQAALPPVSSESTSVPEVPDLSTVP</sequence>
<dbReference type="Proteomes" id="UP000694523">
    <property type="component" value="Unplaced"/>
</dbReference>
<dbReference type="Ensembl" id="ENSNMLT00000048502.1">
    <property type="protein sequence ID" value="ENSNMLP00000043698.1"/>
    <property type="gene ID" value="ENSNMLG00000026484.1"/>
</dbReference>
<feature type="region of interest" description="Disordered" evidence="1">
    <location>
        <begin position="55"/>
        <end position="81"/>
    </location>
</feature>